<reference evidence="2 3" key="1">
    <citation type="journal article" date="2015" name="Genome Announc.">
        <title>Expanding the biotechnology potential of lactobacilli through comparative genomics of 213 strains and associated genera.</title>
        <authorList>
            <person name="Sun Z."/>
            <person name="Harris H.M."/>
            <person name="McCann A."/>
            <person name="Guo C."/>
            <person name="Argimon S."/>
            <person name="Zhang W."/>
            <person name="Yang X."/>
            <person name="Jeffery I.B."/>
            <person name="Cooney J.C."/>
            <person name="Kagawa T.F."/>
            <person name="Liu W."/>
            <person name="Song Y."/>
            <person name="Salvetti E."/>
            <person name="Wrobel A."/>
            <person name="Rasinkangas P."/>
            <person name="Parkhill J."/>
            <person name="Rea M.C."/>
            <person name="O'Sullivan O."/>
            <person name="Ritari J."/>
            <person name="Douillard F.P."/>
            <person name="Paul Ross R."/>
            <person name="Yang R."/>
            <person name="Briner A.E."/>
            <person name="Felis G.E."/>
            <person name="de Vos W.M."/>
            <person name="Barrangou R."/>
            <person name="Klaenhammer T.R."/>
            <person name="Caufield P.W."/>
            <person name="Cui Y."/>
            <person name="Zhang H."/>
            <person name="O'Toole P.W."/>
        </authorList>
    </citation>
    <scope>NUCLEOTIDE SEQUENCE [LARGE SCALE GENOMIC DNA]</scope>
    <source>
        <strain evidence="2 3">DSM 12744</strain>
    </source>
</reference>
<keyword evidence="3" id="KW-1185">Reference proteome</keyword>
<feature type="transmembrane region" description="Helical" evidence="1">
    <location>
        <begin position="12"/>
        <end position="34"/>
    </location>
</feature>
<accession>A0A0R1N0D0</accession>
<protein>
    <submittedName>
        <fullName evidence="2">Integral membrane protein</fullName>
    </submittedName>
</protein>
<comment type="caution">
    <text evidence="2">The sequence shown here is derived from an EMBL/GenBank/DDBJ whole genome shotgun (WGS) entry which is preliminary data.</text>
</comment>
<feature type="transmembrane region" description="Helical" evidence="1">
    <location>
        <begin position="103"/>
        <end position="125"/>
    </location>
</feature>
<evidence type="ECO:0000256" key="1">
    <source>
        <dbReference type="SAM" id="Phobius"/>
    </source>
</evidence>
<keyword evidence="1" id="KW-0812">Transmembrane</keyword>
<gene>
    <name evidence="2" type="ORF">FD09_GL002336</name>
</gene>
<dbReference type="EMBL" id="AZEC01000004">
    <property type="protein sequence ID" value="KRL13500.1"/>
    <property type="molecule type" value="Genomic_DNA"/>
</dbReference>
<proteinExistence type="predicted"/>
<dbReference type="STRING" id="1423792.FD09_GL002336"/>
<keyword evidence="1" id="KW-1133">Transmembrane helix</keyword>
<name>A0A0R1N0D0_9LACO</name>
<sequence>MTSRQWRWIIRIFYWLYILATAWFVQDAFSFLAFNTLLGYIPIELSFWLQHHSFRWSLVFWLVSLIWLLFYPNAPYLLTDFFHLALLHPYAPLTGLLRNSLPLWTHFLLLVGIGIITAAIAQVQAEHVLQQVSARLPGKGANWLPWLRLVLYTLTGIGIYIGRFLRLHTVYLLTPTLIWGPLSQMWSWHMMGFVVLMMGLQYLLWAVWQFSRQATN</sequence>
<feature type="transmembrane region" description="Helical" evidence="1">
    <location>
        <begin position="146"/>
        <end position="165"/>
    </location>
</feature>
<dbReference type="Pfam" id="PF07099">
    <property type="entry name" value="DUF1361"/>
    <property type="match status" value="1"/>
</dbReference>
<dbReference type="PATRIC" id="fig|1423792.3.peg.2374"/>
<dbReference type="AlphaFoldDB" id="A0A0R1N0D0"/>
<organism evidence="2 3">
    <name type="scientific">Schleiferilactobacillus perolens DSM 12744</name>
    <dbReference type="NCBI Taxonomy" id="1423792"/>
    <lineage>
        <taxon>Bacteria</taxon>
        <taxon>Bacillati</taxon>
        <taxon>Bacillota</taxon>
        <taxon>Bacilli</taxon>
        <taxon>Lactobacillales</taxon>
        <taxon>Lactobacillaceae</taxon>
        <taxon>Schleiferilactobacillus</taxon>
    </lineage>
</organism>
<dbReference type="OrthoDB" id="4540541at2"/>
<keyword evidence="1" id="KW-0472">Membrane</keyword>
<dbReference type="RefSeq" id="WP_057819539.1">
    <property type="nucleotide sequence ID" value="NZ_AZEC01000004.1"/>
</dbReference>
<evidence type="ECO:0000313" key="2">
    <source>
        <dbReference type="EMBL" id="KRL13500.1"/>
    </source>
</evidence>
<evidence type="ECO:0000313" key="3">
    <source>
        <dbReference type="Proteomes" id="UP000051330"/>
    </source>
</evidence>
<dbReference type="Proteomes" id="UP000051330">
    <property type="component" value="Unassembled WGS sequence"/>
</dbReference>
<feature type="transmembrane region" description="Helical" evidence="1">
    <location>
        <begin position="185"/>
        <end position="208"/>
    </location>
</feature>
<dbReference type="InterPro" id="IPR009793">
    <property type="entry name" value="DUF1361"/>
</dbReference>
<feature type="transmembrane region" description="Helical" evidence="1">
    <location>
        <begin position="54"/>
        <end position="70"/>
    </location>
</feature>